<proteinExistence type="predicted"/>
<dbReference type="Proteomes" id="UP001330812">
    <property type="component" value="Chromosome"/>
</dbReference>
<dbReference type="RefSeq" id="WP_326567396.1">
    <property type="nucleotide sequence ID" value="NZ_CP142149.1"/>
</dbReference>
<protein>
    <recommendedName>
        <fullName evidence="4">DUF3040 domain-containing protein</fullName>
    </recommendedName>
</protein>
<keyword evidence="3" id="KW-1185">Reference proteome</keyword>
<evidence type="ECO:0000256" key="1">
    <source>
        <dbReference type="SAM" id="Phobius"/>
    </source>
</evidence>
<sequence>MRNRRENRTWMEWQHQAYCEAVAWDALATLRGHALQVAVLVALVLFFPTAWVVLPAGAYGIWLAVSAVKTSLLLAKARAGRIYPPR</sequence>
<evidence type="ECO:0000313" key="2">
    <source>
        <dbReference type="EMBL" id="WSE28396.1"/>
    </source>
</evidence>
<keyword evidence="1" id="KW-0472">Membrane</keyword>
<keyword evidence="1" id="KW-1133">Transmembrane helix</keyword>
<feature type="transmembrane region" description="Helical" evidence="1">
    <location>
        <begin position="34"/>
        <end position="53"/>
    </location>
</feature>
<evidence type="ECO:0008006" key="4">
    <source>
        <dbReference type="Google" id="ProtNLM"/>
    </source>
</evidence>
<organism evidence="2 3">
    <name type="scientific">Amycolatopsis rhabdoformis</name>
    <dbReference type="NCBI Taxonomy" id="1448059"/>
    <lineage>
        <taxon>Bacteria</taxon>
        <taxon>Bacillati</taxon>
        <taxon>Actinomycetota</taxon>
        <taxon>Actinomycetes</taxon>
        <taxon>Pseudonocardiales</taxon>
        <taxon>Pseudonocardiaceae</taxon>
        <taxon>Amycolatopsis</taxon>
    </lineage>
</organism>
<dbReference type="EMBL" id="CP142149">
    <property type="protein sequence ID" value="WSE28396.1"/>
    <property type="molecule type" value="Genomic_DNA"/>
</dbReference>
<accession>A0ABZ1I1Y2</accession>
<keyword evidence="1" id="KW-0812">Transmembrane</keyword>
<evidence type="ECO:0000313" key="3">
    <source>
        <dbReference type="Proteomes" id="UP001330812"/>
    </source>
</evidence>
<reference evidence="2 3" key="1">
    <citation type="journal article" date="2015" name="Int. J. Syst. Evol. Microbiol.">
        <title>Amycolatopsis rhabdoformis sp. nov., an actinomycete isolated from a tropical forest soil.</title>
        <authorList>
            <person name="Souza W.R."/>
            <person name="Silva R.E."/>
            <person name="Goodfellow M."/>
            <person name="Busarakam K."/>
            <person name="Figueiro F.S."/>
            <person name="Ferreira D."/>
            <person name="Rodrigues-Filho E."/>
            <person name="Moraes L.A.B."/>
            <person name="Zucchi T.D."/>
        </authorList>
    </citation>
    <scope>NUCLEOTIDE SEQUENCE [LARGE SCALE GENOMIC DNA]</scope>
    <source>
        <strain evidence="2 3">NCIMB 14900</strain>
    </source>
</reference>
<gene>
    <name evidence="2" type="ORF">VSH64_37010</name>
</gene>
<name>A0ABZ1I1Y2_9PSEU</name>